<protein>
    <submittedName>
        <fullName evidence="1">Uncharacterized protein</fullName>
    </submittedName>
</protein>
<sequence length="21" mass="2501">MQEVTYIAKGICFRFPQISIR</sequence>
<organism evidence="1">
    <name type="scientific">Rhizophora mucronata</name>
    <name type="common">Asiatic mangrove</name>
    <dbReference type="NCBI Taxonomy" id="61149"/>
    <lineage>
        <taxon>Eukaryota</taxon>
        <taxon>Viridiplantae</taxon>
        <taxon>Streptophyta</taxon>
        <taxon>Embryophyta</taxon>
        <taxon>Tracheophyta</taxon>
        <taxon>Spermatophyta</taxon>
        <taxon>Magnoliopsida</taxon>
        <taxon>eudicotyledons</taxon>
        <taxon>Gunneridae</taxon>
        <taxon>Pentapetalae</taxon>
        <taxon>rosids</taxon>
        <taxon>fabids</taxon>
        <taxon>Malpighiales</taxon>
        <taxon>Rhizophoraceae</taxon>
        <taxon>Rhizophora</taxon>
    </lineage>
</organism>
<dbReference type="EMBL" id="GGEC01080317">
    <property type="protein sequence ID" value="MBX60801.1"/>
    <property type="molecule type" value="Transcribed_RNA"/>
</dbReference>
<proteinExistence type="predicted"/>
<evidence type="ECO:0000313" key="1">
    <source>
        <dbReference type="EMBL" id="MBX60801.1"/>
    </source>
</evidence>
<reference evidence="1" key="1">
    <citation type="submission" date="2018-02" db="EMBL/GenBank/DDBJ databases">
        <title>Rhizophora mucronata_Transcriptome.</title>
        <authorList>
            <person name="Meera S.P."/>
            <person name="Sreeshan A."/>
            <person name="Augustine A."/>
        </authorList>
    </citation>
    <scope>NUCLEOTIDE SEQUENCE</scope>
    <source>
        <tissue evidence="1">Leaf</tissue>
    </source>
</reference>
<name>A0A2P2Q1C5_RHIMU</name>
<accession>A0A2P2Q1C5</accession>
<dbReference type="AlphaFoldDB" id="A0A2P2Q1C5"/>